<evidence type="ECO:0000313" key="1">
    <source>
        <dbReference type="EMBL" id="RRT50052.1"/>
    </source>
</evidence>
<dbReference type="SUPFAM" id="SSF46565">
    <property type="entry name" value="Chaperone J-domain"/>
    <property type="match status" value="1"/>
</dbReference>
<accession>A0A426YE61</accession>
<dbReference type="Proteomes" id="UP000287651">
    <property type="component" value="Unassembled WGS sequence"/>
</dbReference>
<dbReference type="InterPro" id="IPR036869">
    <property type="entry name" value="J_dom_sf"/>
</dbReference>
<reference evidence="1 2" key="1">
    <citation type="journal article" date="2014" name="Agronomy (Basel)">
        <title>A Draft Genome Sequence for Ensete ventricosum, the Drought-Tolerant Tree Against Hunger.</title>
        <authorList>
            <person name="Harrison J."/>
            <person name="Moore K.A."/>
            <person name="Paszkiewicz K."/>
            <person name="Jones T."/>
            <person name="Grant M."/>
            <person name="Ambacheew D."/>
            <person name="Muzemil S."/>
            <person name="Studholme D.J."/>
        </authorList>
    </citation>
    <scope>NUCLEOTIDE SEQUENCE [LARGE SCALE GENOMIC DNA]</scope>
</reference>
<evidence type="ECO:0008006" key="3">
    <source>
        <dbReference type="Google" id="ProtNLM"/>
    </source>
</evidence>
<protein>
    <recommendedName>
        <fullName evidence="3">J domain-containing protein</fullName>
    </recommendedName>
</protein>
<dbReference type="AlphaFoldDB" id="A0A426YE61"/>
<evidence type="ECO:0000313" key="2">
    <source>
        <dbReference type="Proteomes" id="UP000287651"/>
    </source>
</evidence>
<comment type="caution">
    <text evidence="1">The sequence shown here is derived from an EMBL/GenBank/DDBJ whole genome shotgun (WGS) entry which is preliminary data.</text>
</comment>
<dbReference type="PANTHER" id="PTHR45376">
    <property type="entry name" value="CHAPERONE DNAJ-DOMAIN SUPERFAMILY PROTEIN-RELATED"/>
    <property type="match status" value="1"/>
</dbReference>
<gene>
    <name evidence="1" type="ORF">B296_00051974</name>
</gene>
<name>A0A426YE61_ENSVE</name>
<dbReference type="PANTHER" id="PTHR45376:SF1">
    <property type="entry name" value="CHAPERONE DNAJ-DOMAIN SUPERFAMILY PROTEIN-RELATED"/>
    <property type="match status" value="1"/>
</dbReference>
<dbReference type="EMBL" id="AMZH03012980">
    <property type="protein sequence ID" value="RRT50052.1"/>
    <property type="molecule type" value="Genomic_DNA"/>
</dbReference>
<organism evidence="1 2">
    <name type="scientific">Ensete ventricosum</name>
    <name type="common">Abyssinian banana</name>
    <name type="synonym">Musa ensete</name>
    <dbReference type="NCBI Taxonomy" id="4639"/>
    <lineage>
        <taxon>Eukaryota</taxon>
        <taxon>Viridiplantae</taxon>
        <taxon>Streptophyta</taxon>
        <taxon>Embryophyta</taxon>
        <taxon>Tracheophyta</taxon>
        <taxon>Spermatophyta</taxon>
        <taxon>Magnoliopsida</taxon>
        <taxon>Liliopsida</taxon>
        <taxon>Zingiberales</taxon>
        <taxon>Musaceae</taxon>
        <taxon>Ensete</taxon>
    </lineage>
</organism>
<sequence length="91" mass="11081">MRSQSWRDEVEQNSSTHETPWFRRHYWAKEAKKNGSRDPQWECNSNKSKEILSHQKFVAVIANRYRTCALKWHPDRHQGSSKVKTWRCFYL</sequence>
<proteinExistence type="predicted"/>